<feature type="transmembrane region" description="Helical" evidence="6">
    <location>
        <begin position="313"/>
        <end position="334"/>
    </location>
</feature>
<dbReference type="GO" id="GO:0000160">
    <property type="term" value="P:phosphorelay signal transduction system"/>
    <property type="evidence" value="ECO:0007669"/>
    <property type="project" value="UniProtKB-KW"/>
</dbReference>
<dbReference type="PROSITE" id="PS50109">
    <property type="entry name" value="HIS_KIN"/>
    <property type="match status" value="1"/>
</dbReference>
<dbReference type="SMART" id="SM00387">
    <property type="entry name" value="HATPase_c"/>
    <property type="match status" value="1"/>
</dbReference>
<keyword evidence="7" id="KW-0732">Signal</keyword>
<keyword evidence="5" id="KW-0902">Two-component regulatory system</keyword>
<dbReference type="Pfam" id="PF07696">
    <property type="entry name" value="7TMR-DISMED2"/>
    <property type="match status" value="1"/>
</dbReference>
<dbReference type="InterPro" id="IPR036890">
    <property type="entry name" value="HATPase_C_sf"/>
</dbReference>
<dbReference type="Gene3D" id="3.30.565.10">
    <property type="entry name" value="Histidine kinase-like ATPase, C-terminal domain"/>
    <property type="match status" value="1"/>
</dbReference>
<feature type="transmembrane region" description="Helical" evidence="6">
    <location>
        <begin position="367"/>
        <end position="390"/>
    </location>
</feature>
<comment type="catalytic activity">
    <reaction evidence="1">
        <text>ATP + protein L-histidine = ADP + protein N-phospho-L-histidine.</text>
        <dbReference type="EC" id="2.7.13.3"/>
    </reaction>
</comment>
<keyword evidence="6" id="KW-1133">Transmembrane helix</keyword>
<comment type="caution">
    <text evidence="9">The sequence shown here is derived from an EMBL/GenBank/DDBJ whole genome shotgun (WGS) entry which is preliminary data.</text>
</comment>
<accession>A0A844ZP02</accession>
<name>A0A844ZP02_9SPHN</name>
<evidence type="ECO:0000313" key="9">
    <source>
        <dbReference type="EMBL" id="MXO89284.1"/>
    </source>
</evidence>
<dbReference type="Pfam" id="PF02518">
    <property type="entry name" value="HATPase_c"/>
    <property type="match status" value="1"/>
</dbReference>
<dbReference type="PANTHER" id="PTHR43711">
    <property type="entry name" value="TWO-COMPONENT HISTIDINE KINASE"/>
    <property type="match status" value="1"/>
</dbReference>
<evidence type="ECO:0000256" key="1">
    <source>
        <dbReference type="ARBA" id="ARBA00000085"/>
    </source>
</evidence>
<evidence type="ECO:0000256" key="4">
    <source>
        <dbReference type="ARBA" id="ARBA00022777"/>
    </source>
</evidence>
<dbReference type="Pfam" id="PF07695">
    <property type="entry name" value="7TMR-DISM_7TM"/>
    <property type="match status" value="1"/>
</dbReference>
<reference evidence="9 10" key="1">
    <citation type="submission" date="2019-12" db="EMBL/GenBank/DDBJ databases">
        <title>Genomic-based taxomic classification of the family Erythrobacteraceae.</title>
        <authorList>
            <person name="Xu L."/>
        </authorList>
    </citation>
    <scope>NUCLEOTIDE SEQUENCE [LARGE SCALE GENOMIC DNA]</scope>
    <source>
        <strain evidence="9 10">KCTC 52763</strain>
    </source>
</reference>
<sequence>MQIVHNQRLQSRATLYRSTFLVVWLCMGFLPGLAFAQSPASPAMPPETQVGQISPVILGDDPLLYATVRDSLQYYRDPELTKSVHDIASAPADFQSLSSRHVDFGLTNDRIWLKWEATNTRSKPNIFRIDMKRQYFTELRLFELVEGGEPLLLLDHEQEDPFAQRDIPSRFLLADIPFEPGETKTFLIGFRSSTTTFLPLAVGTVDGVTANHQAELSVDLFLNGMLVAMIVYSLLLMPVIGWRLATSFAAYIGAGAFYVIVADGYPMQTVWPDAAWLNEPMNLASMLSMTALGLNLCRQLFRFDAISPNFDRALIALLGIAALCVPLAFAFIAYEAFFVPAYFLPPLANIFVCLAGVFALRHGRIGALPFLLGAMLVFASLVYATAAHLIPGALDLDATLDFGHIALLGECLAFALAILLRFLSLRRQRDDALAAELEASQEQLKLNERLAASQRDFEEAKSHAEQGQRQLSEMSHDIRQPLMVIKDALARLARFEGAEDKSLGSVVGYLEGIARAQGHDADSVRLPDDEGFELFPVGVLLDNIVELYTDQAHDKGVSIAVHGSGLQIRSHPISLMRVLSNLVDNALSHGEGDKILLAARKRNDGTRIEVWNNGRGLSANKLRRLKARGAKGTNSQGSGLGLHIVERICQELGHSFEFRSQEDTGSVAFIWLSDD</sequence>
<organism evidence="9 10">
    <name type="scientific">Pontixanthobacter aquaemixtae</name>
    <dbReference type="NCBI Taxonomy" id="1958940"/>
    <lineage>
        <taxon>Bacteria</taxon>
        <taxon>Pseudomonadati</taxon>
        <taxon>Pseudomonadota</taxon>
        <taxon>Alphaproteobacteria</taxon>
        <taxon>Sphingomonadales</taxon>
        <taxon>Erythrobacteraceae</taxon>
        <taxon>Pontixanthobacter</taxon>
    </lineage>
</organism>
<dbReference type="Proteomes" id="UP000442714">
    <property type="component" value="Unassembled WGS sequence"/>
</dbReference>
<feature type="transmembrane region" description="Helical" evidence="6">
    <location>
        <begin position="244"/>
        <end position="261"/>
    </location>
</feature>
<dbReference type="InterPro" id="IPR011622">
    <property type="entry name" value="7TMR_DISM_rcpt_extracell_dom2"/>
</dbReference>
<evidence type="ECO:0000259" key="8">
    <source>
        <dbReference type="PROSITE" id="PS50109"/>
    </source>
</evidence>
<dbReference type="InterPro" id="IPR050736">
    <property type="entry name" value="Sensor_HK_Regulatory"/>
</dbReference>
<feature type="transmembrane region" description="Helical" evidence="6">
    <location>
        <begin position="402"/>
        <end position="423"/>
    </location>
</feature>
<keyword evidence="3" id="KW-0808">Transferase</keyword>
<evidence type="ECO:0000256" key="2">
    <source>
        <dbReference type="ARBA" id="ARBA00012438"/>
    </source>
</evidence>
<evidence type="ECO:0000256" key="5">
    <source>
        <dbReference type="ARBA" id="ARBA00023012"/>
    </source>
</evidence>
<keyword evidence="6" id="KW-0472">Membrane</keyword>
<keyword evidence="4" id="KW-0418">Kinase</keyword>
<dbReference type="InterPro" id="IPR005467">
    <property type="entry name" value="His_kinase_dom"/>
</dbReference>
<dbReference type="InterPro" id="IPR003594">
    <property type="entry name" value="HATPase_dom"/>
</dbReference>
<proteinExistence type="predicted"/>
<feature type="signal peptide" evidence="7">
    <location>
        <begin position="1"/>
        <end position="36"/>
    </location>
</feature>
<evidence type="ECO:0000256" key="7">
    <source>
        <dbReference type="SAM" id="SignalP"/>
    </source>
</evidence>
<dbReference type="EC" id="2.7.13.3" evidence="2"/>
<evidence type="ECO:0000256" key="6">
    <source>
        <dbReference type="SAM" id="Phobius"/>
    </source>
</evidence>
<feature type="domain" description="Histidine kinase" evidence="8">
    <location>
        <begin position="473"/>
        <end position="675"/>
    </location>
</feature>
<protein>
    <recommendedName>
        <fullName evidence="2">histidine kinase</fullName>
        <ecNumber evidence="2">2.7.13.3</ecNumber>
    </recommendedName>
</protein>
<gene>
    <name evidence="9" type="ORF">GRI41_00420</name>
</gene>
<feature type="transmembrane region" description="Helical" evidence="6">
    <location>
        <begin position="340"/>
        <end position="360"/>
    </location>
</feature>
<keyword evidence="10" id="KW-1185">Reference proteome</keyword>
<dbReference type="PANTHER" id="PTHR43711:SF32">
    <property type="entry name" value="SENSOR-TYPE HISTIDINE KINASE PRRB"/>
    <property type="match status" value="1"/>
</dbReference>
<keyword evidence="6" id="KW-0812">Transmembrane</keyword>
<evidence type="ECO:0000313" key="10">
    <source>
        <dbReference type="Proteomes" id="UP000442714"/>
    </source>
</evidence>
<dbReference type="Gene3D" id="2.60.40.2380">
    <property type="match status" value="1"/>
</dbReference>
<feature type="chain" id="PRO_5033029503" description="histidine kinase" evidence="7">
    <location>
        <begin position="37"/>
        <end position="675"/>
    </location>
</feature>
<dbReference type="InterPro" id="IPR011623">
    <property type="entry name" value="7TMR_DISM_rcpt_extracell_dom1"/>
</dbReference>
<dbReference type="SUPFAM" id="SSF55874">
    <property type="entry name" value="ATPase domain of HSP90 chaperone/DNA topoisomerase II/histidine kinase"/>
    <property type="match status" value="1"/>
</dbReference>
<evidence type="ECO:0000256" key="3">
    <source>
        <dbReference type="ARBA" id="ARBA00022679"/>
    </source>
</evidence>
<dbReference type="GO" id="GO:0004673">
    <property type="term" value="F:protein histidine kinase activity"/>
    <property type="evidence" value="ECO:0007669"/>
    <property type="project" value="UniProtKB-EC"/>
</dbReference>
<dbReference type="EMBL" id="WTYX01000001">
    <property type="protein sequence ID" value="MXO89284.1"/>
    <property type="molecule type" value="Genomic_DNA"/>
</dbReference>
<dbReference type="AlphaFoldDB" id="A0A844ZP02"/>